<dbReference type="KEGG" id="dja:HY57_09905"/>
<dbReference type="InterPro" id="IPR001296">
    <property type="entry name" value="Glyco_trans_1"/>
</dbReference>
<accession>A0A075K5V9</accession>
<dbReference type="EMBL" id="CP008884">
    <property type="protein sequence ID" value="AIF47563.1"/>
    <property type="molecule type" value="Genomic_DNA"/>
</dbReference>
<organism evidence="3 4">
    <name type="scientific">Dyella japonica A8</name>
    <dbReference type="NCBI Taxonomy" id="1217721"/>
    <lineage>
        <taxon>Bacteria</taxon>
        <taxon>Pseudomonadati</taxon>
        <taxon>Pseudomonadota</taxon>
        <taxon>Gammaproteobacteria</taxon>
        <taxon>Lysobacterales</taxon>
        <taxon>Rhodanobacteraceae</taxon>
        <taxon>Dyella</taxon>
    </lineage>
</organism>
<dbReference type="AlphaFoldDB" id="A0A075K5V9"/>
<dbReference type="Gene3D" id="3.40.50.2000">
    <property type="entry name" value="Glycogen Phosphorylase B"/>
    <property type="match status" value="2"/>
</dbReference>
<evidence type="ECO:0000259" key="2">
    <source>
        <dbReference type="Pfam" id="PF13439"/>
    </source>
</evidence>
<dbReference type="PATRIC" id="fig|1217721.7.peg.2049"/>
<dbReference type="PANTHER" id="PTHR45947:SF3">
    <property type="entry name" value="SULFOQUINOVOSYL TRANSFERASE SQD2"/>
    <property type="match status" value="1"/>
</dbReference>
<dbReference type="GO" id="GO:0016758">
    <property type="term" value="F:hexosyltransferase activity"/>
    <property type="evidence" value="ECO:0007669"/>
    <property type="project" value="TreeGrafter"/>
</dbReference>
<dbReference type="InterPro" id="IPR050194">
    <property type="entry name" value="Glycosyltransferase_grp1"/>
</dbReference>
<sequence length="370" mass="40656">MKLLFVGTNPENTGAATHFVALARAMAQAGHQVESIVSRQGLIGEGMAAAHVPVFPGKFRNAFDLRGYSAVLRRIAHFRPDWLVGNFGKEYWPLIACGRLTGTPVALFRHRNPRMSRLSEYGVPRLAQRFIAVSDFARNAYLNRGVPPELVHISYNPVDTNLFRSDLGRRAQVRREFGIPEDAIVMGYAGRMHGGKGVTQLMQAANAAMAIEPRLHVLWVGNGPEENVVHGMAEQGGAPTRHHFTGWVNDTARYYGAFSFLAFPSVELETFGRVAIEAQACGVPVLGSRIGGVPETMEDGVTGQLLEPGNIEDWCNAILAMCDPSLCRRMGIAARVFVMEHFSNAAVARDFEWLLRFGSEPMHGFHQAAT</sequence>
<feature type="domain" description="Glycosyl transferase family 1" evidence="1">
    <location>
        <begin position="172"/>
        <end position="335"/>
    </location>
</feature>
<dbReference type="PANTHER" id="PTHR45947">
    <property type="entry name" value="SULFOQUINOVOSYL TRANSFERASE SQD2"/>
    <property type="match status" value="1"/>
</dbReference>
<dbReference type="InterPro" id="IPR028098">
    <property type="entry name" value="Glyco_trans_4-like_N"/>
</dbReference>
<dbReference type="CDD" id="cd03801">
    <property type="entry name" value="GT4_PimA-like"/>
    <property type="match status" value="1"/>
</dbReference>
<protein>
    <submittedName>
        <fullName evidence="3">Glycosyl transferase family 1</fullName>
    </submittedName>
</protein>
<keyword evidence="3" id="KW-0808">Transferase</keyword>
<dbReference type="STRING" id="1217721.HY57_09905"/>
<dbReference type="SUPFAM" id="SSF53756">
    <property type="entry name" value="UDP-Glycosyltransferase/glycogen phosphorylase"/>
    <property type="match status" value="1"/>
</dbReference>
<dbReference type="RefSeq" id="WP_019464130.1">
    <property type="nucleotide sequence ID" value="NZ_ALOY01000109.1"/>
</dbReference>
<name>A0A075K5V9_9GAMM</name>
<dbReference type="HOGENOM" id="CLU_009583_0_3_6"/>
<dbReference type="Proteomes" id="UP000027987">
    <property type="component" value="Chromosome"/>
</dbReference>
<evidence type="ECO:0000313" key="3">
    <source>
        <dbReference type="EMBL" id="AIF47563.1"/>
    </source>
</evidence>
<feature type="domain" description="Glycosyltransferase subfamily 4-like N-terminal" evidence="2">
    <location>
        <begin position="14"/>
        <end position="161"/>
    </location>
</feature>
<evidence type="ECO:0000313" key="4">
    <source>
        <dbReference type="Proteomes" id="UP000027987"/>
    </source>
</evidence>
<proteinExistence type="predicted"/>
<evidence type="ECO:0000259" key="1">
    <source>
        <dbReference type="Pfam" id="PF00534"/>
    </source>
</evidence>
<keyword evidence="4" id="KW-1185">Reference proteome</keyword>
<reference evidence="3 4" key="1">
    <citation type="submission" date="2014-07" db="EMBL/GenBank/DDBJ databases">
        <title>Complete Genome Sequence of Dyella japonica Strain A8 Isolated from Malaysian Tropical Soil.</title>
        <authorList>
            <person name="Hui R.K.H."/>
            <person name="Chen J.-W."/>
            <person name="Chan K.-G."/>
            <person name="Leung F.C.C."/>
        </authorList>
    </citation>
    <scope>NUCLEOTIDE SEQUENCE [LARGE SCALE GENOMIC DNA]</scope>
    <source>
        <strain evidence="3 4">A8</strain>
    </source>
</reference>
<dbReference type="OrthoDB" id="5290958at2"/>
<dbReference type="Pfam" id="PF13439">
    <property type="entry name" value="Glyco_transf_4"/>
    <property type="match status" value="1"/>
</dbReference>
<dbReference type="Pfam" id="PF00534">
    <property type="entry name" value="Glycos_transf_1"/>
    <property type="match status" value="1"/>
</dbReference>
<gene>
    <name evidence="3" type="ORF">HY57_09905</name>
</gene>